<evidence type="ECO:0000313" key="6">
    <source>
        <dbReference type="EMBL" id="MBB4962449.1"/>
    </source>
</evidence>
<dbReference type="SUPFAM" id="SSF48452">
    <property type="entry name" value="TPR-like"/>
    <property type="match status" value="1"/>
</dbReference>
<dbReference type="InterPro" id="IPR001867">
    <property type="entry name" value="OmpR/PhoB-type_DNA-bd"/>
</dbReference>
<dbReference type="InterPro" id="IPR051677">
    <property type="entry name" value="AfsR-DnrI-RedD_regulator"/>
</dbReference>
<dbReference type="RefSeq" id="WP_184538661.1">
    <property type="nucleotide sequence ID" value="NZ_JACHJW010000001.1"/>
</dbReference>
<sequence length="976" mass="105164">MSLVRPRLMAAIGRQSTSPTLVVAPAGWGKTTLLAQYAAAFDGPVGWLRIEAADVQPERLTERLQSFVPNAPTNPTDSSHPGGPPPSLLVIDDLHLIEESAAERMLLHHLLDRTSPVRKVVIGSRRMPHLNLSRHELSEIDIVDAEQLRFRAWEVERLLREIYREPLPADDVAALSRRVGGWAAGLKLYYLSTHGHPLSERRRAVAALDGRSALSRAYLTRTVLAELPETLRRFLARTCVFDVLTGSRCDQLLGSTDSQLLLEQLEQRQAFTVTHDGGRTFRYHQVLRAHLVAGLVEELGESGARAWHARAAEILTEEGEVLEAARCSARAEDWTAVHQLLATAGARVADYGLDPWSDLLPSWFIAEDPWLVLAEGRHRINHGQLEAGIAALRRAEGMFGAEPERARCRTLRTMATAWLPDATPWRGHWSGWLRAATRRHPAVVAGEAELLPTPVAGLVGSFAHFLAGNVGEGRRLLHQVPQDDAGFVGLAGRLLLAACAAGAGEPYGPVGLADITVDAERAHQPWLGRLARAMAALDGTEASLKEAVAVTEECDRLGDRWGALFATALARLMQSLVGATDLDEATQLLARARALDSGVVAAWAQSLVALAAVQARLPDAEIEVRRAEGTARAAGVPGARVLALAAAACAGSADQLTAVYAAAAQAGLPETVVAAWTAGCAPADERASTSPADQTLLSICCFGGFRISLGGQDLDWSSIRPRARAVARILAMNAGRAIHRDKLVEALWPGVPPGAATRSLHVALSSLRRFFELNLPAATSERLLCRDGDAYLLAVPPDGYSDVAVFRAALKIARRTQHRQGAAHLDALRAVVDTYGGDLLPEDGPAEWVVSERETLRQQAADAAAALAQSELDGVPELLQPTGTAVESARRCVEIDPCHDAGWRLLIEAHRRAGNVAAAERARREYAQVLVSLGLDPVTGREPDRDTEIRYGQRIPPQRSPQSAPTAARTSTGRRS</sequence>
<evidence type="ECO:0000256" key="3">
    <source>
        <dbReference type="SAM" id="MobiDB-lite"/>
    </source>
</evidence>
<dbReference type="SMART" id="SM01043">
    <property type="entry name" value="BTAD"/>
    <property type="match status" value="1"/>
</dbReference>
<evidence type="ECO:0000259" key="4">
    <source>
        <dbReference type="SMART" id="SM00862"/>
    </source>
</evidence>
<dbReference type="Gene3D" id="1.10.10.10">
    <property type="entry name" value="Winged helix-like DNA-binding domain superfamily/Winged helix DNA-binding domain"/>
    <property type="match status" value="1"/>
</dbReference>
<name>A0A7W7WSV7_9ACTN</name>
<organism evidence="6 7">
    <name type="scientific">Micromonospora polyrhachis</name>
    <dbReference type="NCBI Taxonomy" id="1282883"/>
    <lineage>
        <taxon>Bacteria</taxon>
        <taxon>Bacillati</taxon>
        <taxon>Actinomycetota</taxon>
        <taxon>Actinomycetes</taxon>
        <taxon>Micromonosporales</taxon>
        <taxon>Micromonosporaceae</taxon>
        <taxon>Micromonospora</taxon>
    </lineage>
</organism>
<dbReference type="GO" id="GO:0006355">
    <property type="term" value="P:regulation of DNA-templated transcription"/>
    <property type="evidence" value="ECO:0007669"/>
    <property type="project" value="InterPro"/>
</dbReference>
<evidence type="ECO:0000256" key="1">
    <source>
        <dbReference type="ARBA" id="ARBA00005820"/>
    </source>
</evidence>
<dbReference type="Gene3D" id="1.25.40.10">
    <property type="entry name" value="Tetratricopeptide repeat domain"/>
    <property type="match status" value="1"/>
</dbReference>
<dbReference type="AlphaFoldDB" id="A0A7W7WSV7"/>
<keyword evidence="7" id="KW-1185">Reference proteome</keyword>
<dbReference type="Proteomes" id="UP000578819">
    <property type="component" value="Unassembled WGS sequence"/>
</dbReference>
<dbReference type="Pfam" id="PF03704">
    <property type="entry name" value="BTAD"/>
    <property type="match status" value="1"/>
</dbReference>
<protein>
    <submittedName>
        <fullName evidence="6">DNA-binding SARP family transcriptional activator</fullName>
    </submittedName>
</protein>
<reference evidence="6 7" key="1">
    <citation type="submission" date="2020-08" db="EMBL/GenBank/DDBJ databases">
        <title>Sequencing the genomes of 1000 actinobacteria strains.</title>
        <authorList>
            <person name="Klenk H.-P."/>
        </authorList>
    </citation>
    <scope>NUCLEOTIDE SEQUENCE [LARGE SCALE GENOMIC DNA]</scope>
    <source>
        <strain evidence="6 7">DSM 45886</strain>
    </source>
</reference>
<dbReference type="InterPro" id="IPR005158">
    <property type="entry name" value="BTAD"/>
</dbReference>
<dbReference type="SUPFAM" id="SSF46894">
    <property type="entry name" value="C-terminal effector domain of the bipartite response regulators"/>
    <property type="match status" value="1"/>
</dbReference>
<comment type="caution">
    <text evidence="6">The sequence shown here is derived from an EMBL/GenBank/DDBJ whole genome shotgun (WGS) entry which is preliminary data.</text>
</comment>
<dbReference type="InterPro" id="IPR027417">
    <property type="entry name" value="P-loop_NTPase"/>
</dbReference>
<comment type="similarity">
    <text evidence="1">Belongs to the AfsR/DnrI/RedD regulatory family.</text>
</comment>
<dbReference type="InterPro" id="IPR011990">
    <property type="entry name" value="TPR-like_helical_dom_sf"/>
</dbReference>
<feature type="domain" description="Bacterial transcriptional activator" evidence="5">
    <location>
        <begin position="801"/>
        <end position="939"/>
    </location>
</feature>
<feature type="region of interest" description="Disordered" evidence="3">
    <location>
        <begin position="936"/>
        <end position="976"/>
    </location>
</feature>
<evidence type="ECO:0000256" key="2">
    <source>
        <dbReference type="ARBA" id="ARBA00023125"/>
    </source>
</evidence>
<dbReference type="GO" id="GO:0003677">
    <property type="term" value="F:DNA binding"/>
    <property type="evidence" value="ECO:0007669"/>
    <property type="project" value="UniProtKB-KW"/>
</dbReference>
<dbReference type="InterPro" id="IPR036388">
    <property type="entry name" value="WH-like_DNA-bd_sf"/>
</dbReference>
<feature type="domain" description="OmpR/PhoB-type" evidence="4">
    <location>
        <begin position="711"/>
        <end position="793"/>
    </location>
</feature>
<dbReference type="Pfam" id="PF25873">
    <property type="entry name" value="WHD_MalT"/>
    <property type="match status" value="1"/>
</dbReference>
<evidence type="ECO:0000313" key="7">
    <source>
        <dbReference type="Proteomes" id="UP000578819"/>
    </source>
</evidence>
<dbReference type="InterPro" id="IPR059106">
    <property type="entry name" value="WHD_MalT"/>
</dbReference>
<accession>A0A7W7WSV7</accession>
<feature type="compositionally biased region" description="Polar residues" evidence="3">
    <location>
        <begin position="960"/>
        <end position="976"/>
    </location>
</feature>
<dbReference type="SMART" id="SM00862">
    <property type="entry name" value="Trans_reg_C"/>
    <property type="match status" value="1"/>
</dbReference>
<gene>
    <name evidence="6" type="ORF">FHR38_006182</name>
</gene>
<proteinExistence type="inferred from homology"/>
<keyword evidence="2 6" id="KW-0238">DNA-binding</keyword>
<dbReference type="EMBL" id="JACHJW010000001">
    <property type="protein sequence ID" value="MBB4962449.1"/>
    <property type="molecule type" value="Genomic_DNA"/>
</dbReference>
<dbReference type="InterPro" id="IPR016032">
    <property type="entry name" value="Sig_transdc_resp-reg_C-effctor"/>
</dbReference>
<feature type="compositionally biased region" description="Basic and acidic residues" evidence="3">
    <location>
        <begin position="939"/>
        <end position="951"/>
    </location>
</feature>
<dbReference type="SUPFAM" id="SSF52540">
    <property type="entry name" value="P-loop containing nucleoside triphosphate hydrolases"/>
    <property type="match status" value="1"/>
</dbReference>
<evidence type="ECO:0000259" key="5">
    <source>
        <dbReference type="SMART" id="SM01043"/>
    </source>
</evidence>
<dbReference type="GO" id="GO:0000160">
    <property type="term" value="P:phosphorelay signal transduction system"/>
    <property type="evidence" value="ECO:0007669"/>
    <property type="project" value="InterPro"/>
</dbReference>
<dbReference type="PANTHER" id="PTHR35807">
    <property type="entry name" value="TRANSCRIPTIONAL REGULATOR REDD-RELATED"/>
    <property type="match status" value="1"/>
</dbReference>